<dbReference type="RefSeq" id="WP_011719414.1">
    <property type="nucleotide sequence ID" value="NC_008578.1"/>
</dbReference>
<keyword evidence="6 10" id="KW-0067">ATP-binding</keyword>
<evidence type="ECO:0000256" key="7">
    <source>
        <dbReference type="ARBA" id="ARBA00022967"/>
    </source>
</evidence>
<gene>
    <name evidence="10" type="ordered locus">Acel_0578</name>
</gene>
<dbReference type="InParanoid" id="A0LSE1"/>
<dbReference type="GO" id="GO:0005524">
    <property type="term" value="F:ATP binding"/>
    <property type="evidence" value="ECO:0007669"/>
    <property type="project" value="UniProtKB-KW"/>
</dbReference>
<dbReference type="InterPro" id="IPR003439">
    <property type="entry name" value="ABC_transporter-like_ATP-bd"/>
</dbReference>
<dbReference type="PROSITE" id="PS00211">
    <property type="entry name" value="ABC_TRANSPORTER_1"/>
    <property type="match status" value="1"/>
</dbReference>
<keyword evidence="8" id="KW-0472">Membrane</keyword>
<evidence type="ECO:0000256" key="6">
    <source>
        <dbReference type="ARBA" id="ARBA00022840"/>
    </source>
</evidence>
<dbReference type="Gene3D" id="3.40.50.300">
    <property type="entry name" value="P-loop containing nucleotide triphosphate hydrolases"/>
    <property type="match status" value="2"/>
</dbReference>
<evidence type="ECO:0000256" key="8">
    <source>
        <dbReference type="ARBA" id="ARBA00023136"/>
    </source>
</evidence>
<dbReference type="CDD" id="cd03215">
    <property type="entry name" value="ABC_Carb_Monos_II"/>
    <property type="match status" value="1"/>
</dbReference>
<dbReference type="PROSITE" id="PS50893">
    <property type="entry name" value="ABC_TRANSPORTER_2"/>
    <property type="match status" value="2"/>
</dbReference>
<feature type="domain" description="ABC transporter" evidence="9">
    <location>
        <begin position="6"/>
        <end position="231"/>
    </location>
</feature>
<dbReference type="eggNOG" id="COG1129">
    <property type="taxonomic scope" value="Bacteria"/>
</dbReference>
<keyword evidence="11" id="KW-1185">Reference proteome</keyword>
<dbReference type="STRING" id="351607.Acel_0578"/>
<dbReference type="PANTHER" id="PTHR43790:SF3">
    <property type="entry name" value="D-ALLOSE IMPORT ATP-BINDING PROTEIN ALSA-RELATED"/>
    <property type="match status" value="1"/>
</dbReference>
<dbReference type="GO" id="GO:0016887">
    <property type="term" value="F:ATP hydrolysis activity"/>
    <property type="evidence" value="ECO:0007669"/>
    <property type="project" value="InterPro"/>
</dbReference>
<dbReference type="SUPFAM" id="SSF52540">
    <property type="entry name" value="P-loop containing nucleoside triphosphate hydrolases"/>
    <property type="match status" value="2"/>
</dbReference>
<keyword evidence="4" id="KW-0677">Repeat</keyword>
<name>A0LSE1_ACIC1</name>
<keyword evidence="2" id="KW-1003">Cell membrane</keyword>
<evidence type="ECO:0000256" key="5">
    <source>
        <dbReference type="ARBA" id="ARBA00022741"/>
    </source>
</evidence>
<protein>
    <submittedName>
        <fullName evidence="10">Monosaccharide ABC transporter ATP-binding protein, CUT2 family</fullName>
    </submittedName>
</protein>
<sequence>MSETVLQVRNLAKRYGPVVALRSVDLDIKRGEIHALLGANGAGKSTLVKILSGVAQADAGSIMLTGRSVRFRNPSQARAAGLATVFQEPALIGELTVRENLSLTHSDPDQVREALASFGVSDLQFDELVRDLPLFLLRLIDLAKQLVLSPRVLLLDELTAALPSDITERVFSVLREAVRAGQSILFISHRLAEVMELCDRCTVLRDGCNVETFEPRDGGEGRMVAAMLGTSPEQLTARESRVIHQTREQVPLLDVKHLTVGPLRDVSFSVHKGEVVGLIALEGQGQDVLFAALAGEYRPSSGQIVVCGKPLSARGPADAIRQGLVLVPADRATALLPKRPIRENLTLPLYARFRSWGAIRWKAEKRRIEDVVRRLAIDARAGAAGRLSGGNQQKLTIGRWLASGFQVLLLFDPTRGIDIGTKRQLYVLIRDLAAAGAGILMFTSELREISLVADRVLVLYNGQIIEELPPDTDEETLLSACHGLEVAR</sequence>
<evidence type="ECO:0000313" key="10">
    <source>
        <dbReference type="EMBL" id="ABK52351.1"/>
    </source>
</evidence>
<dbReference type="Pfam" id="PF00005">
    <property type="entry name" value="ABC_tran"/>
    <property type="match status" value="2"/>
</dbReference>
<dbReference type="OrthoDB" id="39350at2"/>
<evidence type="ECO:0000259" key="9">
    <source>
        <dbReference type="PROSITE" id="PS50893"/>
    </source>
</evidence>
<dbReference type="InterPro" id="IPR017871">
    <property type="entry name" value="ABC_transporter-like_CS"/>
</dbReference>
<dbReference type="HOGENOM" id="CLU_000604_92_0_11"/>
<evidence type="ECO:0000313" key="11">
    <source>
        <dbReference type="Proteomes" id="UP000008221"/>
    </source>
</evidence>
<feature type="domain" description="ABC transporter" evidence="9">
    <location>
        <begin position="237"/>
        <end position="486"/>
    </location>
</feature>
<dbReference type="PANTHER" id="PTHR43790">
    <property type="entry name" value="CARBOHYDRATE TRANSPORT ATP-BINDING PROTEIN MG119-RELATED"/>
    <property type="match status" value="1"/>
</dbReference>
<keyword evidence="3" id="KW-0762">Sugar transport</keyword>
<dbReference type="InterPro" id="IPR027417">
    <property type="entry name" value="P-loop_NTPase"/>
</dbReference>
<dbReference type="EMBL" id="CP000481">
    <property type="protein sequence ID" value="ABK52351.1"/>
    <property type="molecule type" value="Genomic_DNA"/>
</dbReference>
<dbReference type="InterPro" id="IPR003593">
    <property type="entry name" value="AAA+_ATPase"/>
</dbReference>
<dbReference type="InterPro" id="IPR050107">
    <property type="entry name" value="ABC_carbohydrate_import_ATPase"/>
</dbReference>
<accession>A0LSE1</accession>
<organism evidence="10 11">
    <name type="scientific">Acidothermus cellulolyticus (strain ATCC 43068 / DSM 8971 / 11B)</name>
    <dbReference type="NCBI Taxonomy" id="351607"/>
    <lineage>
        <taxon>Bacteria</taxon>
        <taxon>Bacillati</taxon>
        <taxon>Actinomycetota</taxon>
        <taxon>Actinomycetes</taxon>
        <taxon>Acidothermales</taxon>
        <taxon>Acidothermaceae</taxon>
        <taxon>Acidothermus</taxon>
    </lineage>
</organism>
<dbReference type="Proteomes" id="UP000008221">
    <property type="component" value="Chromosome"/>
</dbReference>
<keyword evidence="7" id="KW-1278">Translocase</keyword>
<keyword evidence="1" id="KW-0813">Transport</keyword>
<proteinExistence type="predicted"/>
<evidence type="ECO:0000256" key="4">
    <source>
        <dbReference type="ARBA" id="ARBA00022737"/>
    </source>
</evidence>
<evidence type="ECO:0000256" key="3">
    <source>
        <dbReference type="ARBA" id="ARBA00022597"/>
    </source>
</evidence>
<dbReference type="KEGG" id="ace:Acel_0578"/>
<evidence type="ECO:0000256" key="2">
    <source>
        <dbReference type="ARBA" id="ARBA00022475"/>
    </source>
</evidence>
<dbReference type="AlphaFoldDB" id="A0LSE1"/>
<evidence type="ECO:0000256" key="1">
    <source>
        <dbReference type="ARBA" id="ARBA00022448"/>
    </source>
</evidence>
<reference evidence="10 11" key="1">
    <citation type="journal article" date="2009" name="Genome Res.">
        <title>Complete genome of the cellulolytic thermophile Acidothermus cellulolyticus 11B provides insights into its ecophysiological and evolutionary adaptations.</title>
        <authorList>
            <person name="Barabote R.D."/>
            <person name="Xie G."/>
            <person name="Leu D.H."/>
            <person name="Normand P."/>
            <person name="Necsulea A."/>
            <person name="Daubin V."/>
            <person name="Medigue C."/>
            <person name="Adney W.S."/>
            <person name="Xu X.C."/>
            <person name="Lapidus A."/>
            <person name="Parales R.E."/>
            <person name="Detter C."/>
            <person name="Pujic P."/>
            <person name="Bruce D."/>
            <person name="Lavire C."/>
            <person name="Challacombe J.F."/>
            <person name="Brettin T.S."/>
            <person name="Berry A.M."/>
        </authorList>
    </citation>
    <scope>NUCLEOTIDE SEQUENCE [LARGE SCALE GENOMIC DNA]</scope>
    <source>
        <strain evidence="11">ATCC 43068 / DSM 8971 / 11B</strain>
    </source>
</reference>
<dbReference type="SMART" id="SM00382">
    <property type="entry name" value="AAA"/>
    <property type="match status" value="2"/>
</dbReference>
<keyword evidence="5" id="KW-0547">Nucleotide-binding</keyword>
<dbReference type="CDD" id="cd03216">
    <property type="entry name" value="ABC_Carb_Monos_I"/>
    <property type="match status" value="1"/>
</dbReference>